<evidence type="ECO:0000313" key="3">
    <source>
        <dbReference type="Proteomes" id="UP000799753"/>
    </source>
</evidence>
<evidence type="ECO:0008006" key="4">
    <source>
        <dbReference type="Google" id="ProtNLM"/>
    </source>
</evidence>
<feature type="chain" id="PRO_5025451729" description="Ig-like domain-containing protein" evidence="1">
    <location>
        <begin position="22"/>
        <end position="414"/>
    </location>
</feature>
<organism evidence="2 3">
    <name type="scientific">Massarina eburnea CBS 473.64</name>
    <dbReference type="NCBI Taxonomy" id="1395130"/>
    <lineage>
        <taxon>Eukaryota</taxon>
        <taxon>Fungi</taxon>
        <taxon>Dikarya</taxon>
        <taxon>Ascomycota</taxon>
        <taxon>Pezizomycotina</taxon>
        <taxon>Dothideomycetes</taxon>
        <taxon>Pleosporomycetidae</taxon>
        <taxon>Pleosporales</taxon>
        <taxon>Massarineae</taxon>
        <taxon>Massarinaceae</taxon>
        <taxon>Massarina</taxon>
    </lineage>
</organism>
<dbReference type="EMBL" id="MU006795">
    <property type="protein sequence ID" value="KAF2636970.1"/>
    <property type="molecule type" value="Genomic_DNA"/>
</dbReference>
<feature type="signal peptide" evidence="1">
    <location>
        <begin position="1"/>
        <end position="21"/>
    </location>
</feature>
<reference evidence="2" key="1">
    <citation type="journal article" date="2020" name="Stud. Mycol.">
        <title>101 Dothideomycetes genomes: a test case for predicting lifestyles and emergence of pathogens.</title>
        <authorList>
            <person name="Haridas S."/>
            <person name="Albert R."/>
            <person name="Binder M."/>
            <person name="Bloem J."/>
            <person name="Labutti K."/>
            <person name="Salamov A."/>
            <person name="Andreopoulos B."/>
            <person name="Baker S."/>
            <person name="Barry K."/>
            <person name="Bills G."/>
            <person name="Bluhm B."/>
            <person name="Cannon C."/>
            <person name="Castanera R."/>
            <person name="Culley D."/>
            <person name="Daum C."/>
            <person name="Ezra D."/>
            <person name="Gonzalez J."/>
            <person name="Henrissat B."/>
            <person name="Kuo A."/>
            <person name="Liang C."/>
            <person name="Lipzen A."/>
            <person name="Lutzoni F."/>
            <person name="Magnuson J."/>
            <person name="Mondo S."/>
            <person name="Nolan M."/>
            <person name="Ohm R."/>
            <person name="Pangilinan J."/>
            <person name="Park H.-J."/>
            <person name="Ramirez L."/>
            <person name="Alfaro M."/>
            <person name="Sun H."/>
            <person name="Tritt A."/>
            <person name="Yoshinaga Y."/>
            <person name="Zwiers L.-H."/>
            <person name="Turgeon B."/>
            <person name="Goodwin S."/>
            <person name="Spatafora J."/>
            <person name="Crous P."/>
            <person name="Grigoriev I."/>
        </authorList>
    </citation>
    <scope>NUCLEOTIDE SEQUENCE</scope>
    <source>
        <strain evidence="2">CBS 473.64</strain>
    </source>
</reference>
<dbReference type="AlphaFoldDB" id="A0A6A6RNM3"/>
<gene>
    <name evidence="2" type="ORF">P280DRAFT_472484</name>
</gene>
<keyword evidence="3" id="KW-1185">Reference proteome</keyword>
<name>A0A6A6RNM3_9PLEO</name>
<protein>
    <recommendedName>
        <fullName evidence="4">Ig-like domain-containing protein</fullName>
    </recommendedName>
</protein>
<evidence type="ECO:0000313" key="2">
    <source>
        <dbReference type="EMBL" id="KAF2636970.1"/>
    </source>
</evidence>
<evidence type="ECO:0000256" key="1">
    <source>
        <dbReference type="SAM" id="SignalP"/>
    </source>
</evidence>
<sequence length="414" mass="43983">MSVSQFFRLTAIAVLLSLVACYTNQTNNPDSICYSYGVDFVDEGSYFVNTASNDSFTCVSTFNGCNQDEAEVLFIDPAGDESFCSQIPTLPDDTPELSKCPVLKSQLVSGDYMILILGNNGNGQPYAWERDFYLNCGPQATATYTPTVTFSVTTTPVVTLLSTSTLVVTTTVGPSTTYTVPSTTAKDTVTITPPAVNTTWTKTLTRVSKTWTKSLSITTTTETASCTTVSSVKQDKPCTYSPTLVHPAALVTPTSSAKLHRFTRKGDRAVNVEYARARIAAAKARRDGTQVATVPVIKLGPDEPTLTITASPPVNATTTFTANPTTTSELTIVTSTATTSLPPVTILSGVYTNTITLPTPTKTRFTVAYTTTTSTKTIRATFTTTTTITPSASMAVCATSVGGGWRQKGASWGS</sequence>
<dbReference type="OrthoDB" id="3937708at2759"/>
<dbReference type="Proteomes" id="UP000799753">
    <property type="component" value="Unassembled WGS sequence"/>
</dbReference>
<accession>A0A6A6RNM3</accession>
<proteinExistence type="predicted"/>
<keyword evidence="1" id="KW-0732">Signal</keyword>